<reference evidence="7 8" key="1">
    <citation type="submission" date="2015-01" db="EMBL/GenBank/DDBJ databases">
        <title>Draft genome of the acidophilic iron oxidizer Ferrimicrobium acidiphilum strain T23.</title>
        <authorList>
            <person name="Poehlein A."/>
            <person name="Eisen S."/>
            <person name="Schloemann M."/>
            <person name="Johnson B.D."/>
            <person name="Daniel R."/>
            <person name="Muehling M."/>
        </authorList>
    </citation>
    <scope>NUCLEOTIDE SEQUENCE [LARGE SCALE GENOMIC DNA]</scope>
    <source>
        <strain evidence="7 8">T23</strain>
    </source>
</reference>
<dbReference type="EMBL" id="JXUW01000023">
    <property type="protein sequence ID" value="KJE76008.1"/>
    <property type="molecule type" value="Genomic_DNA"/>
</dbReference>
<dbReference type="AlphaFoldDB" id="A0A0D8FRV3"/>
<comment type="caution">
    <text evidence="7">The sequence shown here is derived from an EMBL/GenBank/DDBJ whole genome shotgun (WGS) entry which is preliminary data.</text>
</comment>
<dbReference type="Pfam" id="PF00872">
    <property type="entry name" value="Transposase_mut"/>
    <property type="match status" value="1"/>
</dbReference>
<dbReference type="STRING" id="1121877.FEAC_22010"/>
<evidence type="ECO:0000256" key="1">
    <source>
        <dbReference type="ARBA" id="ARBA00002190"/>
    </source>
</evidence>
<keyword evidence="5 6" id="KW-0233">DNA recombination</keyword>
<keyword evidence="3 6" id="KW-0815">Transposition</keyword>
<evidence type="ECO:0000256" key="2">
    <source>
        <dbReference type="ARBA" id="ARBA00010961"/>
    </source>
</evidence>
<dbReference type="GO" id="GO:0006313">
    <property type="term" value="P:DNA transposition"/>
    <property type="evidence" value="ECO:0007669"/>
    <property type="project" value="UniProtKB-UniRule"/>
</dbReference>
<dbReference type="GO" id="GO:0004803">
    <property type="term" value="F:transposase activity"/>
    <property type="evidence" value="ECO:0007669"/>
    <property type="project" value="UniProtKB-UniRule"/>
</dbReference>
<keyword evidence="4 6" id="KW-0238">DNA-binding</keyword>
<evidence type="ECO:0000313" key="7">
    <source>
        <dbReference type="EMBL" id="KJE76008.1"/>
    </source>
</evidence>
<sequence length="71" mass="7983">MSENLRNLQREVLIDLKSRGMNEPLLAIGDGALGFWAALSEIYPGTKHQRCWFHKTANIFQPRAQISASKG</sequence>
<gene>
    <name evidence="7" type="ORF">FEAC_22010</name>
</gene>
<evidence type="ECO:0000256" key="3">
    <source>
        <dbReference type="ARBA" id="ARBA00022578"/>
    </source>
</evidence>
<keyword evidence="6" id="KW-0814">Transposable element</keyword>
<organism evidence="7 8">
    <name type="scientific">Ferrimicrobium acidiphilum DSM 19497</name>
    <dbReference type="NCBI Taxonomy" id="1121877"/>
    <lineage>
        <taxon>Bacteria</taxon>
        <taxon>Bacillati</taxon>
        <taxon>Actinomycetota</taxon>
        <taxon>Acidimicrobiia</taxon>
        <taxon>Acidimicrobiales</taxon>
        <taxon>Acidimicrobiaceae</taxon>
        <taxon>Ferrimicrobium</taxon>
    </lineage>
</organism>
<dbReference type="GO" id="GO:0003677">
    <property type="term" value="F:DNA binding"/>
    <property type="evidence" value="ECO:0007669"/>
    <property type="project" value="UniProtKB-UniRule"/>
</dbReference>
<name>A0A0D8FRV3_9ACTN</name>
<evidence type="ECO:0000256" key="5">
    <source>
        <dbReference type="ARBA" id="ARBA00023172"/>
    </source>
</evidence>
<dbReference type="eggNOG" id="COG3328">
    <property type="taxonomic scope" value="Bacteria"/>
</dbReference>
<comment type="function">
    <text evidence="1 6">Required for the transposition of the insertion element.</text>
</comment>
<proteinExistence type="inferred from homology"/>
<keyword evidence="8" id="KW-1185">Reference proteome</keyword>
<protein>
    <recommendedName>
        <fullName evidence="6">Mutator family transposase</fullName>
    </recommendedName>
</protein>
<evidence type="ECO:0000313" key="8">
    <source>
        <dbReference type="Proteomes" id="UP000032336"/>
    </source>
</evidence>
<evidence type="ECO:0000256" key="6">
    <source>
        <dbReference type="RuleBase" id="RU365089"/>
    </source>
</evidence>
<dbReference type="PANTHER" id="PTHR33217">
    <property type="entry name" value="TRANSPOSASE FOR INSERTION SEQUENCE ELEMENT IS1081"/>
    <property type="match status" value="1"/>
</dbReference>
<evidence type="ECO:0000256" key="4">
    <source>
        <dbReference type="ARBA" id="ARBA00023125"/>
    </source>
</evidence>
<dbReference type="InterPro" id="IPR001207">
    <property type="entry name" value="Transposase_mutator"/>
</dbReference>
<comment type="similarity">
    <text evidence="2 6">Belongs to the transposase mutator family.</text>
</comment>
<dbReference type="PANTHER" id="PTHR33217:SF9">
    <property type="entry name" value="MUTATOR FAMILY TRANSPOSASE"/>
    <property type="match status" value="1"/>
</dbReference>
<dbReference type="Proteomes" id="UP000032336">
    <property type="component" value="Unassembled WGS sequence"/>
</dbReference>
<accession>A0A0D8FRV3</accession>